<evidence type="ECO:0000256" key="1">
    <source>
        <dbReference type="SAM" id="Phobius"/>
    </source>
</evidence>
<name>A0A8D8WDD6_9HEMI</name>
<protein>
    <submittedName>
        <fullName evidence="2">Uncharacterized protein</fullName>
    </submittedName>
</protein>
<proteinExistence type="predicted"/>
<reference evidence="2" key="1">
    <citation type="submission" date="2021-05" db="EMBL/GenBank/DDBJ databases">
        <authorList>
            <person name="Alioto T."/>
            <person name="Alioto T."/>
            <person name="Gomez Garrido J."/>
        </authorList>
    </citation>
    <scope>NUCLEOTIDE SEQUENCE</scope>
</reference>
<feature type="transmembrane region" description="Helical" evidence="1">
    <location>
        <begin position="88"/>
        <end position="110"/>
    </location>
</feature>
<dbReference type="AlphaFoldDB" id="A0A8D8WDD6"/>
<dbReference type="EMBL" id="HBUF01175189">
    <property type="protein sequence ID" value="CAG6653826.1"/>
    <property type="molecule type" value="Transcribed_RNA"/>
</dbReference>
<feature type="transmembrane region" description="Helical" evidence="1">
    <location>
        <begin position="40"/>
        <end position="68"/>
    </location>
</feature>
<dbReference type="EMBL" id="HBUF01175186">
    <property type="protein sequence ID" value="CAG6653820.1"/>
    <property type="molecule type" value="Transcribed_RNA"/>
</dbReference>
<feature type="transmembrane region" description="Helical" evidence="1">
    <location>
        <begin position="6"/>
        <end position="28"/>
    </location>
</feature>
<keyword evidence="1" id="KW-0472">Membrane</keyword>
<sequence length="129" mass="14739">MSYPKIAGTFFFQPIIQYIHLYIIVVHNMGFRPLYLSLSLMYLFVCCFVCYASLGPFPLFICLFLVFFPPPIPSSLPISSSSYLNSSLFLLLLLLLPLLLFLLVPLPLCIRHIIGKRSTVGRISCRLKF</sequence>
<accession>A0A8D8WDD6</accession>
<keyword evidence="1" id="KW-0812">Transmembrane</keyword>
<keyword evidence="1" id="KW-1133">Transmembrane helix</keyword>
<evidence type="ECO:0000313" key="2">
    <source>
        <dbReference type="EMBL" id="CAG6653824.1"/>
    </source>
</evidence>
<dbReference type="EMBL" id="HBUF01175187">
    <property type="protein sequence ID" value="CAG6653822.1"/>
    <property type="molecule type" value="Transcribed_RNA"/>
</dbReference>
<organism evidence="2">
    <name type="scientific">Cacopsylla melanoneura</name>
    <dbReference type="NCBI Taxonomy" id="428564"/>
    <lineage>
        <taxon>Eukaryota</taxon>
        <taxon>Metazoa</taxon>
        <taxon>Ecdysozoa</taxon>
        <taxon>Arthropoda</taxon>
        <taxon>Hexapoda</taxon>
        <taxon>Insecta</taxon>
        <taxon>Pterygota</taxon>
        <taxon>Neoptera</taxon>
        <taxon>Paraneoptera</taxon>
        <taxon>Hemiptera</taxon>
        <taxon>Sternorrhyncha</taxon>
        <taxon>Psylloidea</taxon>
        <taxon>Psyllidae</taxon>
        <taxon>Psyllinae</taxon>
        <taxon>Cacopsylla</taxon>
    </lineage>
</organism>
<dbReference type="EMBL" id="HBUF01175188">
    <property type="protein sequence ID" value="CAG6653824.1"/>
    <property type="molecule type" value="Transcribed_RNA"/>
</dbReference>